<name>A0ACC0EL03_9BASI</name>
<evidence type="ECO:0000313" key="2">
    <source>
        <dbReference type="Proteomes" id="UP001060170"/>
    </source>
</evidence>
<reference evidence="2" key="1">
    <citation type="journal article" date="2018" name="BMC Genomics">
        <title>Genomic insights into host adaptation between the wheat stripe rust pathogen (Puccinia striiformis f. sp. tritici) and the barley stripe rust pathogen (Puccinia striiformis f. sp. hordei).</title>
        <authorList>
            <person name="Xia C."/>
            <person name="Wang M."/>
            <person name="Yin C."/>
            <person name="Cornejo O.E."/>
            <person name="Hulbert S.H."/>
            <person name="Chen X."/>
        </authorList>
    </citation>
    <scope>NUCLEOTIDE SEQUENCE [LARGE SCALE GENOMIC DNA]</scope>
    <source>
        <strain evidence="2">93-210</strain>
    </source>
</reference>
<comment type="caution">
    <text evidence="1">The sequence shown here is derived from an EMBL/GenBank/DDBJ whole genome shotgun (WGS) entry which is preliminary data.</text>
</comment>
<reference evidence="1 2" key="3">
    <citation type="journal article" date="2022" name="Microbiol. Spectr.">
        <title>Folding features and dynamics of 3D genome architecture in plant fungal pathogens.</title>
        <authorList>
            <person name="Xia C."/>
        </authorList>
    </citation>
    <scope>NUCLEOTIDE SEQUENCE [LARGE SCALE GENOMIC DNA]</scope>
    <source>
        <strain evidence="1 2">93-210</strain>
    </source>
</reference>
<protein>
    <submittedName>
        <fullName evidence="1">Uncharacterized protein</fullName>
    </submittedName>
</protein>
<gene>
    <name evidence="1" type="ORF">MJO28_005535</name>
</gene>
<organism evidence="1 2">
    <name type="scientific">Puccinia striiformis f. sp. tritici</name>
    <dbReference type="NCBI Taxonomy" id="168172"/>
    <lineage>
        <taxon>Eukaryota</taxon>
        <taxon>Fungi</taxon>
        <taxon>Dikarya</taxon>
        <taxon>Basidiomycota</taxon>
        <taxon>Pucciniomycotina</taxon>
        <taxon>Pucciniomycetes</taxon>
        <taxon>Pucciniales</taxon>
        <taxon>Pucciniaceae</taxon>
        <taxon>Puccinia</taxon>
    </lineage>
</organism>
<proteinExistence type="predicted"/>
<sequence length="703" mass="75726">MSDRHHQPAPTDQDRARQALRRMNARSAPGSSDTANDLPNPVNQLTLPLLDNTPQSSNPHTNQSTRTTPESPVSPSSELSSLPDSPAVTHTIFQAVNVTQRPQFSDPSTRASDPSGESPSKTAKTNHGQINTDDYQTGIGRQMDTEVLAADKALDMYQQQLLKIREQVASQSLLNAHTKPTSITNQEEIPEASSSCCQALEPNLPARKVTASSRTSNTPGTQRSKNKTPKLPANKVSNTNTRDPIQAQTLVNSIEASTSSNQPTKLALAPSYIAELPKIQATASSHTSNTPGTQRSKNKSPKLPANRVLNTNTYYPIQAQTLVDSIEASTSSDQPIKLALAPSYIAELPKIQATASSRTSNTPGTQRRKNKTPKLPANKVSNTNTCDPIRAQTLVDSIEASTSSDQPIKLALAPSYIAELPKIQATASSHTSNTPGTQRINSIEASTSSDPPIKLALAPSYIAELPKIHRDGTTKTIPVKKNIPSPVNVFMPNTVRSHTIQSLLSPGLAPSFKFISAVANQDHVSGDQKNSETPSLTPACFLISPTEHVERGSSSNVAESYPDLIVFSPTDYMGVYFQSNSPQSSPEGELNKTAKFDDGPQAQLASPNDINQALVDSVPTSHQESKTQMTRPENFPPSLSSSEQEILLAQLVEAQLIPRADPRSAPPGPLQSLPVLRERSPILDPIELRYQPSAFISSYNVPH</sequence>
<keyword evidence="2" id="KW-1185">Reference proteome</keyword>
<reference evidence="2" key="2">
    <citation type="journal article" date="2018" name="Mol. Plant Microbe Interact.">
        <title>Genome sequence resources for the wheat stripe rust pathogen (Puccinia striiformis f. sp. tritici) and the barley stripe rust pathogen (Puccinia striiformis f. sp. hordei).</title>
        <authorList>
            <person name="Xia C."/>
            <person name="Wang M."/>
            <person name="Yin C."/>
            <person name="Cornejo O.E."/>
            <person name="Hulbert S.H."/>
            <person name="Chen X."/>
        </authorList>
    </citation>
    <scope>NUCLEOTIDE SEQUENCE [LARGE SCALE GENOMIC DNA]</scope>
    <source>
        <strain evidence="2">93-210</strain>
    </source>
</reference>
<evidence type="ECO:0000313" key="1">
    <source>
        <dbReference type="EMBL" id="KAI7955135.1"/>
    </source>
</evidence>
<dbReference type="EMBL" id="CM045869">
    <property type="protein sequence ID" value="KAI7955135.1"/>
    <property type="molecule type" value="Genomic_DNA"/>
</dbReference>
<dbReference type="Proteomes" id="UP001060170">
    <property type="component" value="Chromosome 5"/>
</dbReference>
<accession>A0ACC0EL03</accession>